<evidence type="ECO:0000259" key="1">
    <source>
        <dbReference type="Pfam" id="PF08818"/>
    </source>
</evidence>
<dbReference type="RefSeq" id="WP_049698520.1">
    <property type="nucleotide sequence ID" value="NZ_CBDRLS010000004.1"/>
</dbReference>
<evidence type="ECO:0000313" key="3">
    <source>
        <dbReference type="Proteomes" id="UP000037247"/>
    </source>
</evidence>
<name>A0ABR5IEU0_9ACTN</name>
<dbReference type="Pfam" id="PF08818">
    <property type="entry name" value="DUF1801"/>
    <property type="match status" value="1"/>
</dbReference>
<dbReference type="Gene3D" id="3.90.1150.200">
    <property type="match status" value="1"/>
</dbReference>
<evidence type="ECO:0000313" key="2">
    <source>
        <dbReference type="EMBL" id="KNA92185.1"/>
    </source>
</evidence>
<proteinExistence type="predicted"/>
<protein>
    <recommendedName>
        <fullName evidence="1">YdhG-like domain-containing protein</fullName>
    </recommendedName>
</protein>
<dbReference type="SUPFAM" id="SSF159888">
    <property type="entry name" value="YdhG-like"/>
    <property type="match status" value="1"/>
</dbReference>
<dbReference type="InterPro" id="IPR014922">
    <property type="entry name" value="YdhG-like"/>
</dbReference>
<gene>
    <name evidence="2" type="ORF">ABW18_08625</name>
</gene>
<dbReference type="Proteomes" id="UP000037247">
    <property type="component" value="Unassembled WGS sequence"/>
</dbReference>
<feature type="domain" description="YdhG-like" evidence="1">
    <location>
        <begin position="7"/>
        <end position="108"/>
    </location>
</feature>
<organism evidence="2 3">
    <name type="scientific">Gordonia jacobaea</name>
    <dbReference type="NCBI Taxonomy" id="122202"/>
    <lineage>
        <taxon>Bacteria</taxon>
        <taxon>Bacillati</taxon>
        <taxon>Actinomycetota</taxon>
        <taxon>Actinomycetes</taxon>
        <taxon>Mycobacteriales</taxon>
        <taxon>Gordoniaceae</taxon>
        <taxon>Gordonia</taxon>
    </lineage>
</organism>
<reference evidence="2 3" key="1">
    <citation type="submission" date="2015-05" db="EMBL/GenBank/DDBJ databases">
        <title>Draft genome sequence of the bacterium Gordonia jacobaea a new member of the Gordonia genus.</title>
        <authorList>
            <person name="Jimenez-Galisteo G."/>
            <person name="Dominguez A."/>
            <person name="Munoz E."/>
            <person name="Vinas M."/>
        </authorList>
    </citation>
    <scope>NUCLEOTIDE SEQUENCE [LARGE SCALE GENOMIC DNA]</scope>
    <source>
        <strain evidence="3">mv1</strain>
    </source>
</reference>
<accession>A0ABR5IEU0</accession>
<keyword evidence="3" id="KW-1185">Reference proteome</keyword>
<comment type="caution">
    <text evidence="2">The sequence shown here is derived from an EMBL/GenBank/DDBJ whole genome shotgun (WGS) entry which is preliminary data.</text>
</comment>
<sequence>MADDWRESRAHEMRTLIMRADPDITEEVKWRKPSNPDGVPTFSLDGLICTLETYKDKIKLTFAKGASLPDPAKVFNASLTAGTRRAIDIKENDTLDDDAFVALVQSAVALNRE</sequence>
<dbReference type="EMBL" id="LDTZ01000015">
    <property type="protein sequence ID" value="KNA92185.1"/>
    <property type="molecule type" value="Genomic_DNA"/>
</dbReference>